<feature type="region of interest" description="Disordered" evidence="1">
    <location>
        <begin position="195"/>
        <end position="223"/>
    </location>
</feature>
<reference evidence="2" key="1">
    <citation type="submission" date="2023-08" db="EMBL/GenBank/DDBJ databases">
        <authorList>
            <person name="Chen Y."/>
            <person name="Shah S."/>
            <person name="Dougan E. K."/>
            <person name="Thang M."/>
            <person name="Chan C."/>
        </authorList>
    </citation>
    <scope>NUCLEOTIDE SEQUENCE</scope>
</reference>
<name>A0AA36ISS5_9DINO</name>
<evidence type="ECO:0000313" key="2">
    <source>
        <dbReference type="EMBL" id="CAJ1392207.1"/>
    </source>
</evidence>
<organism evidence="2 3">
    <name type="scientific">Effrenium voratum</name>
    <dbReference type="NCBI Taxonomy" id="2562239"/>
    <lineage>
        <taxon>Eukaryota</taxon>
        <taxon>Sar</taxon>
        <taxon>Alveolata</taxon>
        <taxon>Dinophyceae</taxon>
        <taxon>Suessiales</taxon>
        <taxon>Symbiodiniaceae</taxon>
        <taxon>Effrenium</taxon>
    </lineage>
</organism>
<proteinExistence type="predicted"/>
<comment type="caution">
    <text evidence="2">The sequence shown here is derived from an EMBL/GenBank/DDBJ whole genome shotgun (WGS) entry which is preliminary data.</text>
</comment>
<accession>A0AA36ISS5</accession>
<sequence length="316" mass="34868">MAEKAGLEERDYFLALPTKDLGGIVNFVNRVARYTEAVGMTQAIFSELRDLKGEKLLHEGAGALWTEHSERATARSWAAVAGIDAEVKKKLGRWKASVDEDYERTTRTQVEQAQRKMAARVKVNKGRADPFDEESLLQKIENRMGDEGVDLDRRASILQRLRSFKPHVESDAESSSKRAKLADDMVSVVIDGSDEATSCVDSSGSEKAYPPLGSPEKAEPTDEQEVVELGKKTACYYVSIVGRSKVRTLHRLGECHRVPGVHYRTFDAFGEDLPPPSEYHRACKICFPGIVVQNQRSGSEADSSSSSDAVSEEAVS</sequence>
<feature type="compositionally biased region" description="Low complexity" evidence="1">
    <location>
        <begin position="300"/>
        <end position="316"/>
    </location>
</feature>
<evidence type="ECO:0000313" key="3">
    <source>
        <dbReference type="Proteomes" id="UP001178507"/>
    </source>
</evidence>
<dbReference type="AlphaFoldDB" id="A0AA36ISS5"/>
<gene>
    <name evidence="2" type="ORF">EVOR1521_LOCUS17359</name>
</gene>
<feature type="region of interest" description="Disordered" evidence="1">
    <location>
        <begin position="297"/>
        <end position="316"/>
    </location>
</feature>
<protein>
    <submittedName>
        <fullName evidence="2">Uncharacterized protein</fullName>
    </submittedName>
</protein>
<dbReference type="EMBL" id="CAUJNA010002291">
    <property type="protein sequence ID" value="CAJ1392207.1"/>
    <property type="molecule type" value="Genomic_DNA"/>
</dbReference>
<dbReference type="Proteomes" id="UP001178507">
    <property type="component" value="Unassembled WGS sequence"/>
</dbReference>
<evidence type="ECO:0000256" key="1">
    <source>
        <dbReference type="SAM" id="MobiDB-lite"/>
    </source>
</evidence>
<keyword evidence="3" id="KW-1185">Reference proteome</keyword>
<feature type="compositionally biased region" description="Polar residues" evidence="1">
    <location>
        <begin position="195"/>
        <end position="205"/>
    </location>
</feature>